<organism evidence="1">
    <name type="scientific">Chromera velia CCMP2878</name>
    <dbReference type="NCBI Taxonomy" id="1169474"/>
    <lineage>
        <taxon>Eukaryota</taxon>
        <taxon>Sar</taxon>
        <taxon>Alveolata</taxon>
        <taxon>Colpodellida</taxon>
        <taxon>Chromeraceae</taxon>
        <taxon>Chromera</taxon>
    </lineage>
</organism>
<proteinExistence type="predicted"/>
<protein>
    <submittedName>
        <fullName evidence="1">Uncharacterized protein</fullName>
    </submittedName>
</protein>
<reference evidence="1" key="1">
    <citation type="submission" date="2014-11" db="EMBL/GenBank/DDBJ databases">
        <authorList>
            <person name="Otto D Thomas"/>
            <person name="Naeem Raeece"/>
        </authorList>
    </citation>
    <scope>NUCLEOTIDE SEQUENCE</scope>
</reference>
<gene>
    <name evidence="1" type="ORF">Cvel_15762</name>
</gene>
<name>A0A0G4F9F8_9ALVE</name>
<dbReference type="AlphaFoldDB" id="A0A0G4F9F8"/>
<dbReference type="VEuPathDB" id="CryptoDB:Cvel_15762"/>
<sequence>MEHSLIQNLAHTSYFPEDSRSKTQSALSKTAQSKYQYSIFQTDQSLSHQIFFSPTRPTVLLRTATSVPHRPCTPQERKKKEKLMFLSPTSSTMDCGMSLTMQAQNKNQTSSSSSGTSSLRSRISCISWFRFHVPQPYVGKGVNWGLLGGLFELKALRGWVLFRARFSQKGKKEYSEEKFGSASRSEELGEFDALAGDVTTCSVLPRRDWPDRDTI</sequence>
<evidence type="ECO:0000313" key="1">
    <source>
        <dbReference type="EMBL" id="CEM09006.1"/>
    </source>
</evidence>
<dbReference type="EMBL" id="CDMZ01000200">
    <property type="protein sequence ID" value="CEM09006.1"/>
    <property type="molecule type" value="Genomic_DNA"/>
</dbReference>
<accession>A0A0G4F9F8</accession>